<evidence type="ECO:0000313" key="3">
    <source>
        <dbReference type="Proteomes" id="UP000503096"/>
    </source>
</evidence>
<dbReference type="KEGG" id="upl:DSM104440_02457"/>
<feature type="transmembrane region" description="Helical" evidence="1">
    <location>
        <begin position="36"/>
        <end position="56"/>
    </location>
</feature>
<dbReference type="InParanoid" id="A0A6M4H8V0"/>
<keyword evidence="1" id="KW-0812">Transmembrane</keyword>
<accession>A0A6M4H8V0</accession>
<dbReference type="EMBL" id="CP053073">
    <property type="protein sequence ID" value="QJR15635.1"/>
    <property type="molecule type" value="Genomic_DNA"/>
</dbReference>
<keyword evidence="1" id="KW-0472">Membrane</keyword>
<proteinExistence type="predicted"/>
<keyword evidence="1" id="KW-1133">Transmembrane helix</keyword>
<gene>
    <name evidence="2" type="ORF">DSM104440_02457</name>
</gene>
<sequence>MLKRQDDIFDREDEGAMSARDREHFEQIAQGRTTRVAMLVGSLVVVYSGYLYWAIVMPPTGSITFSGLLGRIVLIALVGGIPFFVMVWYDPTWRSRHAATITLCTWFTVFMIFAMIYNTQCPKIAAFLFIPLTLGALVGHNLGMFRHPETFDPQELDG</sequence>
<feature type="transmembrane region" description="Helical" evidence="1">
    <location>
        <begin position="124"/>
        <end position="143"/>
    </location>
</feature>
<keyword evidence="3" id="KW-1185">Reference proteome</keyword>
<evidence type="ECO:0000256" key="1">
    <source>
        <dbReference type="SAM" id="Phobius"/>
    </source>
</evidence>
<dbReference type="Proteomes" id="UP000503096">
    <property type="component" value="Chromosome"/>
</dbReference>
<name>A0A6M4H8V0_9PROT</name>
<reference evidence="2 3" key="1">
    <citation type="submission" date="2020-04" db="EMBL/GenBank/DDBJ databases">
        <title>Usitatibacter rugosus gen. nov., sp. nov. and Usitatibacter palustris sp. nov., novel members of Usitatibacteraceae fam. nov. within the order Nitrosomonadales isolated from soil.</title>
        <authorList>
            <person name="Huber K.J."/>
            <person name="Neumann-Schaal M."/>
            <person name="Geppert A."/>
            <person name="Luckner M."/>
            <person name="Wanner G."/>
            <person name="Overmann J."/>
        </authorList>
    </citation>
    <scope>NUCLEOTIDE SEQUENCE [LARGE SCALE GENOMIC DNA]</scope>
    <source>
        <strain evidence="2 3">Swamp67</strain>
    </source>
</reference>
<dbReference type="RefSeq" id="WP_171163085.1">
    <property type="nucleotide sequence ID" value="NZ_CP053073.1"/>
</dbReference>
<feature type="transmembrane region" description="Helical" evidence="1">
    <location>
        <begin position="101"/>
        <end position="118"/>
    </location>
</feature>
<organism evidence="2 3">
    <name type="scientific">Usitatibacter palustris</name>
    <dbReference type="NCBI Taxonomy" id="2732487"/>
    <lineage>
        <taxon>Bacteria</taxon>
        <taxon>Pseudomonadati</taxon>
        <taxon>Pseudomonadota</taxon>
        <taxon>Betaproteobacteria</taxon>
        <taxon>Nitrosomonadales</taxon>
        <taxon>Usitatibacteraceae</taxon>
        <taxon>Usitatibacter</taxon>
    </lineage>
</organism>
<protein>
    <submittedName>
        <fullName evidence="2">Uncharacterized protein</fullName>
    </submittedName>
</protein>
<evidence type="ECO:0000313" key="2">
    <source>
        <dbReference type="EMBL" id="QJR15635.1"/>
    </source>
</evidence>
<feature type="transmembrane region" description="Helical" evidence="1">
    <location>
        <begin position="68"/>
        <end position="89"/>
    </location>
</feature>
<dbReference type="AlphaFoldDB" id="A0A6M4H8V0"/>